<gene>
    <name evidence="6" type="ORF">SAMN04487950_2371</name>
</gene>
<dbReference type="CDD" id="cd09128">
    <property type="entry name" value="PLDc_unchar1_2"/>
    <property type="match status" value="1"/>
</dbReference>
<dbReference type="AlphaFoldDB" id="A0A1I4ETL4"/>
<dbReference type="SMART" id="SM00155">
    <property type="entry name" value="PLDc"/>
    <property type="match status" value="2"/>
</dbReference>
<evidence type="ECO:0000313" key="6">
    <source>
        <dbReference type="EMBL" id="SFL08649.1"/>
    </source>
</evidence>
<evidence type="ECO:0000256" key="2">
    <source>
        <dbReference type="ARBA" id="ARBA00022963"/>
    </source>
</evidence>
<keyword evidence="2" id="KW-0442">Lipid degradation</keyword>
<feature type="domain" description="PLD phosphodiesterase" evidence="5">
    <location>
        <begin position="455"/>
        <end position="481"/>
    </location>
</feature>
<dbReference type="Pfam" id="PF13091">
    <property type="entry name" value="PLDc_2"/>
    <property type="match status" value="2"/>
</dbReference>
<keyword evidence="1" id="KW-0378">Hydrolase</keyword>
<dbReference type="RefSeq" id="WP_245756883.1">
    <property type="nucleotide sequence ID" value="NZ_FOTC01000002.1"/>
</dbReference>
<evidence type="ECO:0000256" key="3">
    <source>
        <dbReference type="ARBA" id="ARBA00023098"/>
    </source>
</evidence>
<dbReference type="InterPro" id="IPR025202">
    <property type="entry name" value="PLD-like_dom"/>
</dbReference>
<dbReference type="PANTHER" id="PTHR43856">
    <property type="entry name" value="CARDIOLIPIN HYDROLASE"/>
    <property type="match status" value="1"/>
</dbReference>
<reference evidence="7" key="1">
    <citation type="submission" date="2016-10" db="EMBL/GenBank/DDBJ databases">
        <authorList>
            <person name="Varghese N."/>
            <person name="Submissions S."/>
        </authorList>
    </citation>
    <scope>NUCLEOTIDE SEQUENCE [LARGE SCALE GENOMIC DNA]</scope>
    <source>
        <strain evidence="7">CGMCC 1.7738</strain>
    </source>
</reference>
<evidence type="ECO:0000259" key="5">
    <source>
        <dbReference type="PROSITE" id="PS50035"/>
    </source>
</evidence>
<proteinExistence type="predicted"/>
<keyword evidence="3" id="KW-0443">Lipid metabolism</keyword>
<dbReference type="Gene3D" id="3.30.870.10">
    <property type="entry name" value="Endonuclease Chain A"/>
    <property type="match status" value="2"/>
</dbReference>
<dbReference type="EMBL" id="FOTC01000002">
    <property type="protein sequence ID" value="SFL08649.1"/>
    <property type="molecule type" value="Genomic_DNA"/>
</dbReference>
<evidence type="ECO:0000256" key="1">
    <source>
        <dbReference type="ARBA" id="ARBA00022801"/>
    </source>
</evidence>
<keyword evidence="4" id="KW-1133">Transmembrane helix</keyword>
<organism evidence="6 7">
    <name type="scientific">Halogranum rubrum</name>
    <dbReference type="NCBI Taxonomy" id="553466"/>
    <lineage>
        <taxon>Archaea</taxon>
        <taxon>Methanobacteriati</taxon>
        <taxon>Methanobacteriota</taxon>
        <taxon>Stenosarchaea group</taxon>
        <taxon>Halobacteria</taxon>
        <taxon>Halobacteriales</taxon>
        <taxon>Haloferacaceae</taxon>
    </lineage>
</organism>
<keyword evidence="4" id="KW-0812">Transmembrane</keyword>
<dbReference type="InterPro" id="IPR051406">
    <property type="entry name" value="PLD_domain"/>
</dbReference>
<keyword evidence="7" id="KW-1185">Reference proteome</keyword>
<dbReference type="InterPro" id="IPR001736">
    <property type="entry name" value="PLipase_D/transphosphatidylase"/>
</dbReference>
<dbReference type="GO" id="GO:0016891">
    <property type="term" value="F:RNA endonuclease activity producing 5'-phosphomonoesters, hydrolytic mechanism"/>
    <property type="evidence" value="ECO:0007669"/>
    <property type="project" value="TreeGrafter"/>
</dbReference>
<name>A0A1I4ETL4_9EURY</name>
<feature type="transmembrane region" description="Helical" evidence="4">
    <location>
        <begin position="518"/>
        <end position="537"/>
    </location>
</feature>
<evidence type="ECO:0000313" key="7">
    <source>
        <dbReference type="Proteomes" id="UP000199607"/>
    </source>
</evidence>
<accession>A0A1I4ETL4</accession>
<dbReference type="PROSITE" id="PS50035">
    <property type="entry name" value="PLD"/>
    <property type="match status" value="1"/>
</dbReference>
<protein>
    <submittedName>
        <fullName evidence="6">Phosphatidylserine/phosphatidylglycerophosphate/cardiolipin synthase</fullName>
    </submittedName>
</protein>
<sequence>MSRVTVLCLVFLLVAAGVSVPVVATESPDTTSTTTNESTARIVELYPNPYAAEDRGEYVVVRLPTDASDDVAANWTLTDGETTVPLPTNATQTHVVVTATPSALPNGTSGHVVKAAAFALANGGESLRLERNGTPTDRVTYENAPEGEQWRWNRTPAWRPLVFEPRSVHVSGATTAETFVLPDAPDVPVGTLRSADRRLLLAGYTFSSARVTDELVAAAERGVRVQILVDDAPVGGTTTRQAAALDRLAAAGVEVSVLGGERARYDFHHPKYAVVDDDALVLTENWKPSWTGGRSSRGWGVRVDSAEAADELAAVFRDDATGPDTTPWSQFRRGRSFTSTHPANGSFPTRFDPQSVAVVRVRLVTAPGNAERAIVGVVDNASEQISVIQPTIGSRHHPYLRATLRAAERGVEIRILLPGAWYVEEDNRRLVEWLNEWAERRDAPLEARVVDPEGRFEKIHAKGVVADDRVVVGSVNWNNNSVRENREVAVILDGEEPAAYYREVFDADWKGGGGTNRVPLGVVVATALAVLVAVGVARKRIEFEERESPVSR</sequence>
<dbReference type="STRING" id="553466.SAMN04487950_2371"/>
<keyword evidence="4" id="KW-0472">Membrane</keyword>
<dbReference type="PANTHER" id="PTHR43856:SF1">
    <property type="entry name" value="MITOCHONDRIAL CARDIOLIPIN HYDROLASE"/>
    <property type="match status" value="1"/>
</dbReference>
<dbReference type="SUPFAM" id="SSF56024">
    <property type="entry name" value="Phospholipase D/nuclease"/>
    <property type="match status" value="2"/>
</dbReference>
<evidence type="ECO:0000256" key="4">
    <source>
        <dbReference type="SAM" id="Phobius"/>
    </source>
</evidence>
<dbReference type="Proteomes" id="UP000199607">
    <property type="component" value="Unassembled WGS sequence"/>
</dbReference>
<dbReference type="GO" id="GO:0016042">
    <property type="term" value="P:lipid catabolic process"/>
    <property type="evidence" value="ECO:0007669"/>
    <property type="project" value="UniProtKB-KW"/>
</dbReference>